<organism evidence="1 2">
    <name type="scientific">Scutellospora calospora</name>
    <dbReference type="NCBI Taxonomy" id="85575"/>
    <lineage>
        <taxon>Eukaryota</taxon>
        <taxon>Fungi</taxon>
        <taxon>Fungi incertae sedis</taxon>
        <taxon>Mucoromycota</taxon>
        <taxon>Glomeromycotina</taxon>
        <taxon>Glomeromycetes</taxon>
        <taxon>Diversisporales</taxon>
        <taxon>Gigasporaceae</taxon>
        <taxon>Scutellospora</taxon>
    </lineage>
</organism>
<proteinExistence type="predicted"/>
<evidence type="ECO:0000313" key="1">
    <source>
        <dbReference type="EMBL" id="CAG8714176.1"/>
    </source>
</evidence>
<feature type="non-terminal residue" evidence="1">
    <location>
        <position position="1"/>
    </location>
</feature>
<reference evidence="1" key="1">
    <citation type="submission" date="2021-06" db="EMBL/GenBank/DDBJ databases">
        <authorList>
            <person name="Kallberg Y."/>
            <person name="Tangrot J."/>
            <person name="Rosling A."/>
        </authorList>
    </citation>
    <scope>NUCLEOTIDE SEQUENCE</scope>
    <source>
        <strain evidence="1">AU212A</strain>
    </source>
</reference>
<sequence length="41" mass="4727">LSTNDPRLTRLNSSRRWVGQCAVCRKVSPQRKDTPLRSGWT</sequence>
<evidence type="ECO:0000313" key="2">
    <source>
        <dbReference type="Proteomes" id="UP000789860"/>
    </source>
</evidence>
<comment type="caution">
    <text evidence="1">The sequence shown here is derived from an EMBL/GenBank/DDBJ whole genome shotgun (WGS) entry which is preliminary data.</text>
</comment>
<name>A0ACA9PMP4_9GLOM</name>
<dbReference type="EMBL" id="CAJVPM010044500">
    <property type="protein sequence ID" value="CAG8714176.1"/>
    <property type="molecule type" value="Genomic_DNA"/>
</dbReference>
<keyword evidence="2" id="KW-1185">Reference proteome</keyword>
<gene>
    <name evidence="1" type="ORF">SCALOS_LOCUS10989</name>
</gene>
<feature type="non-terminal residue" evidence="1">
    <location>
        <position position="41"/>
    </location>
</feature>
<accession>A0ACA9PMP4</accession>
<dbReference type="Proteomes" id="UP000789860">
    <property type="component" value="Unassembled WGS sequence"/>
</dbReference>
<protein>
    <submittedName>
        <fullName evidence="1">9744_t:CDS:1</fullName>
    </submittedName>
</protein>